<accession>A0A4V2QBZ1</accession>
<feature type="transmembrane region" description="Helical" evidence="1">
    <location>
        <begin position="55"/>
        <end position="77"/>
    </location>
</feature>
<dbReference type="InterPro" id="IPR021509">
    <property type="entry name" value="DUF3169"/>
</dbReference>
<feature type="transmembrane region" description="Helical" evidence="1">
    <location>
        <begin position="12"/>
        <end position="35"/>
    </location>
</feature>
<reference evidence="2 3" key="1">
    <citation type="submission" date="2019-03" db="EMBL/GenBank/DDBJ databases">
        <title>Genomic Encyclopedia of Type Strains, Phase IV (KMG-IV): sequencing the most valuable type-strain genomes for metagenomic binning, comparative biology and taxonomic classification.</title>
        <authorList>
            <person name="Goeker M."/>
        </authorList>
    </citation>
    <scope>NUCLEOTIDE SEQUENCE [LARGE SCALE GENOMIC DNA]</scope>
    <source>
        <strain evidence="2 3">DSM 100451</strain>
    </source>
</reference>
<dbReference type="PROSITE" id="PS51257">
    <property type="entry name" value="PROKAR_LIPOPROTEIN"/>
    <property type="match status" value="1"/>
</dbReference>
<dbReference type="EMBL" id="SLUM01000009">
    <property type="protein sequence ID" value="TCL57842.1"/>
    <property type="molecule type" value="Genomic_DNA"/>
</dbReference>
<feature type="transmembrane region" description="Helical" evidence="1">
    <location>
        <begin position="129"/>
        <end position="156"/>
    </location>
</feature>
<organism evidence="2 3">
    <name type="scientific">Allofournierella massiliensis</name>
    <dbReference type="NCBI Taxonomy" id="1650663"/>
    <lineage>
        <taxon>Bacteria</taxon>
        <taxon>Bacillati</taxon>
        <taxon>Bacillota</taxon>
        <taxon>Clostridia</taxon>
        <taxon>Eubacteriales</taxon>
        <taxon>Oscillospiraceae</taxon>
        <taxon>Allofournierella</taxon>
    </lineage>
</organism>
<dbReference type="RefSeq" id="WP_058963663.1">
    <property type="nucleotide sequence ID" value="NZ_CABKVM010000015.1"/>
</dbReference>
<feature type="transmembrane region" description="Helical" evidence="1">
    <location>
        <begin position="98"/>
        <end position="123"/>
    </location>
</feature>
<gene>
    <name evidence="2" type="ORF">EDD77_109117</name>
</gene>
<feature type="transmembrane region" description="Helical" evidence="1">
    <location>
        <begin position="202"/>
        <end position="227"/>
    </location>
</feature>
<evidence type="ECO:0000256" key="1">
    <source>
        <dbReference type="SAM" id="Phobius"/>
    </source>
</evidence>
<dbReference type="Proteomes" id="UP000295184">
    <property type="component" value="Unassembled WGS sequence"/>
</dbReference>
<proteinExistence type="predicted"/>
<evidence type="ECO:0000313" key="3">
    <source>
        <dbReference type="Proteomes" id="UP000295184"/>
    </source>
</evidence>
<dbReference type="OrthoDB" id="1777828at2"/>
<dbReference type="STRING" id="1650663.GCA_001486665_01187"/>
<comment type="caution">
    <text evidence="2">The sequence shown here is derived from an EMBL/GenBank/DDBJ whole genome shotgun (WGS) entry which is preliminary data.</text>
</comment>
<name>A0A4V2QBZ1_9FIRM</name>
<keyword evidence="1" id="KW-0472">Membrane</keyword>
<dbReference type="Pfam" id="PF11368">
    <property type="entry name" value="DUF3169"/>
    <property type="match status" value="1"/>
</dbReference>
<evidence type="ECO:0000313" key="2">
    <source>
        <dbReference type="EMBL" id="TCL57842.1"/>
    </source>
</evidence>
<keyword evidence="1" id="KW-0812">Transmembrane</keyword>
<sequence length="254" mass="28350">MKPKTEKKSSWVYVKFALIVVVAGLFGAACNMITGTNFESFSHLGDSLSRGLYGAGVPLLACGMLLAIAATGLYLAAKKPMARADEDDEAYEQANRRLCLSMILTTLGFPWFMLTMGLCFSPAMQEENLALTGLGLLLLIAQLVWFSALQAIVISATKKLFPEKRGNVFDTKFQKDWYASCDEAEQKTIGDCSYFTFRIMNILYPIVMVALFMVGSTWTISALWFVLLGGLWLVQTLAYQLRCYWLQHVKSHRS</sequence>
<protein>
    <submittedName>
        <fullName evidence="2">Uncharacterized protein DUF3169</fullName>
    </submittedName>
</protein>
<keyword evidence="1" id="KW-1133">Transmembrane helix</keyword>
<dbReference type="AlphaFoldDB" id="A0A4V2QBZ1"/>
<dbReference type="GeneID" id="97382602"/>